<dbReference type="Pfam" id="PF00293">
    <property type="entry name" value="NUDIX"/>
    <property type="match status" value="1"/>
</dbReference>
<keyword evidence="5" id="KW-1185">Reference proteome</keyword>
<evidence type="ECO:0000256" key="2">
    <source>
        <dbReference type="ARBA" id="ARBA00022801"/>
    </source>
</evidence>
<sequence>MVRDGLKLNEVLKYQGKIVDVYNVEFETQTGMFEAEILKHDGGVCIAATHDDQAFYCVDQYRYGVEHIMQEFPAGKIDKGELPLDAALRELREEIGFVAKTLVPLGYIHPSPAYLDEVLYLYYASDLDYVGQDLDDNEVLNVYTRDLHDIITDIEANNITDAKTISLAYKVNHYLSQK</sequence>
<dbReference type="PANTHER" id="PTHR11839">
    <property type="entry name" value="UDP/ADP-SUGAR PYROPHOSPHATASE"/>
    <property type="match status" value="1"/>
</dbReference>
<evidence type="ECO:0000259" key="3">
    <source>
        <dbReference type="PROSITE" id="PS51462"/>
    </source>
</evidence>
<dbReference type="CDD" id="cd03424">
    <property type="entry name" value="NUDIX_ADPRase_Nudt5_UGPPase_Nudt14"/>
    <property type="match status" value="1"/>
</dbReference>
<dbReference type="KEGG" id="eri:EEI45_01705"/>
<keyword evidence="2 4" id="KW-0378">Hydrolase</keyword>
<feature type="domain" description="Nudix hydrolase" evidence="3">
    <location>
        <begin position="38"/>
        <end position="169"/>
    </location>
</feature>
<dbReference type="EMBL" id="CP034234">
    <property type="protein sequence ID" value="AZK43673.1"/>
    <property type="molecule type" value="Genomic_DNA"/>
</dbReference>
<dbReference type="GO" id="GO:0006753">
    <property type="term" value="P:nucleoside phosphate metabolic process"/>
    <property type="evidence" value="ECO:0007669"/>
    <property type="project" value="TreeGrafter"/>
</dbReference>
<dbReference type="Proteomes" id="UP000278804">
    <property type="component" value="Chromosome"/>
</dbReference>
<dbReference type="PROSITE" id="PS00893">
    <property type="entry name" value="NUDIX_BOX"/>
    <property type="match status" value="1"/>
</dbReference>
<dbReference type="SUPFAM" id="SSF55811">
    <property type="entry name" value="Nudix"/>
    <property type="match status" value="1"/>
</dbReference>
<protein>
    <submittedName>
        <fullName evidence="4">NUDIX hydrolase</fullName>
    </submittedName>
</protein>
<dbReference type="InterPro" id="IPR020084">
    <property type="entry name" value="NUDIX_hydrolase_CS"/>
</dbReference>
<dbReference type="PANTHER" id="PTHR11839:SF18">
    <property type="entry name" value="NUDIX HYDROLASE DOMAIN-CONTAINING PROTEIN"/>
    <property type="match status" value="1"/>
</dbReference>
<organism evidence="4 5">
    <name type="scientific">Erysipelothrix piscisicarius</name>
    <dbReference type="NCBI Taxonomy" id="2485784"/>
    <lineage>
        <taxon>Bacteria</taxon>
        <taxon>Bacillati</taxon>
        <taxon>Bacillota</taxon>
        <taxon>Erysipelotrichia</taxon>
        <taxon>Erysipelotrichales</taxon>
        <taxon>Erysipelotrichaceae</taxon>
        <taxon>Erysipelothrix</taxon>
    </lineage>
</organism>
<dbReference type="GO" id="GO:0019693">
    <property type="term" value="P:ribose phosphate metabolic process"/>
    <property type="evidence" value="ECO:0007669"/>
    <property type="project" value="TreeGrafter"/>
</dbReference>
<dbReference type="GO" id="GO:0016787">
    <property type="term" value="F:hydrolase activity"/>
    <property type="evidence" value="ECO:0007669"/>
    <property type="project" value="UniProtKB-KW"/>
</dbReference>
<dbReference type="InterPro" id="IPR015797">
    <property type="entry name" value="NUDIX_hydrolase-like_dom_sf"/>
</dbReference>
<name>A0A3S8RLB9_9FIRM</name>
<accession>A0A3S8RLB9</accession>
<dbReference type="AlphaFoldDB" id="A0A3S8RLB9"/>
<dbReference type="InterPro" id="IPR000086">
    <property type="entry name" value="NUDIX_hydrolase_dom"/>
</dbReference>
<gene>
    <name evidence="4" type="ORF">EEI45_01705</name>
</gene>
<proteinExistence type="predicted"/>
<dbReference type="PROSITE" id="PS51462">
    <property type="entry name" value="NUDIX"/>
    <property type="match status" value="1"/>
</dbReference>
<evidence type="ECO:0000256" key="1">
    <source>
        <dbReference type="ARBA" id="ARBA00001946"/>
    </source>
</evidence>
<reference evidence="4 5" key="1">
    <citation type="journal article" date="2020" name="Int. J. Syst. Evol. Microbiol.">
        <title>Description of Erysipelothrix piscisicarius sp. nov., an emergent fish pathogen, and assessment of virulence using a tiger barb (Puntigrus tetrazona) infection model.</title>
        <authorList>
            <person name="Pomaranski E.K."/>
            <person name="Griffin M.J."/>
            <person name="Camus A.C."/>
            <person name="Armwood A.R."/>
            <person name="Shelley J."/>
            <person name="Waldbieser G.C."/>
            <person name="LaFrentz B.R."/>
            <person name="Garcia J.C."/>
            <person name="Yanong R."/>
            <person name="Soto E."/>
        </authorList>
    </citation>
    <scope>NUCLEOTIDE SEQUENCE [LARGE SCALE GENOMIC DNA]</scope>
    <source>
        <strain evidence="4 5">15TAL0474</strain>
    </source>
</reference>
<evidence type="ECO:0000313" key="5">
    <source>
        <dbReference type="Proteomes" id="UP000278804"/>
    </source>
</evidence>
<evidence type="ECO:0000313" key="4">
    <source>
        <dbReference type="EMBL" id="AZK43673.1"/>
    </source>
</evidence>
<comment type="cofactor">
    <cofactor evidence="1">
        <name>Mg(2+)</name>
        <dbReference type="ChEBI" id="CHEBI:18420"/>
    </cofactor>
</comment>
<dbReference type="RefSeq" id="WP_125163892.1">
    <property type="nucleotide sequence ID" value="NZ_CP034234.1"/>
</dbReference>
<dbReference type="Gene3D" id="3.90.79.10">
    <property type="entry name" value="Nucleoside Triphosphate Pyrophosphohydrolase"/>
    <property type="match status" value="1"/>
</dbReference>